<comment type="caution">
    <text evidence="3">The sequence shown here is derived from an EMBL/GenBank/DDBJ whole genome shotgun (WGS) entry which is preliminary data.</text>
</comment>
<proteinExistence type="predicted"/>
<keyword evidence="2" id="KW-0812">Transmembrane</keyword>
<dbReference type="RefSeq" id="WP_377717340.1">
    <property type="nucleotide sequence ID" value="NZ_JBHSAM010000007.1"/>
</dbReference>
<name>A0ABV8JYJ4_9BACL</name>
<evidence type="ECO:0000256" key="2">
    <source>
        <dbReference type="SAM" id="Phobius"/>
    </source>
</evidence>
<dbReference type="Proteomes" id="UP001595715">
    <property type="component" value="Unassembled WGS sequence"/>
</dbReference>
<keyword evidence="4" id="KW-1185">Reference proteome</keyword>
<protein>
    <submittedName>
        <fullName evidence="3">Uncharacterized protein</fullName>
    </submittedName>
</protein>
<dbReference type="EMBL" id="JBHSAM010000007">
    <property type="protein sequence ID" value="MFC4098676.1"/>
    <property type="molecule type" value="Genomic_DNA"/>
</dbReference>
<keyword evidence="2" id="KW-0472">Membrane</keyword>
<gene>
    <name evidence="3" type="ORF">ACFOZ8_03285</name>
</gene>
<reference evidence="4" key="1">
    <citation type="journal article" date="2019" name="Int. J. Syst. Evol. Microbiol.">
        <title>The Global Catalogue of Microorganisms (GCM) 10K type strain sequencing project: providing services to taxonomists for standard genome sequencing and annotation.</title>
        <authorList>
            <consortium name="The Broad Institute Genomics Platform"/>
            <consortium name="The Broad Institute Genome Sequencing Center for Infectious Disease"/>
            <person name="Wu L."/>
            <person name="Ma J."/>
        </authorList>
    </citation>
    <scope>NUCLEOTIDE SEQUENCE [LARGE SCALE GENOMIC DNA]</scope>
    <source>
        <strain evidence="4">IBRC-M 10987</strain>
    </source>
</reference>
<organism evidence="3 4">
    <name type="scientific">Paenibacillus xanthanilyticus</name>
    <dbReference type="NCBI Taxonomy" id="1783531"/>
    <lineage>
        <taxon>Bacteria</taxon>
        <taxon>Bacillati</taxon>
        <taxon>Bacillota</taxon>
        <taxon>Bacilli</taxon>
        <taxon>Bacillales</taxon>
        <taxon>Paenibacillaceae</taxon>
        <taxon>Paenibacillus</taxon>
    </lineage>
</organism>
<sequence length="82" mass="8374">MSGLAKMRTAGDGQAESTGLARGAEVQVDPNLQSLERLEAGGPMKVTDWSVLPAQTRLLVLLLAVAALGAVGFAAYAAIAVH</sequence>
<feature type="transmembrane region" description="Helical" evidence="2">
    <location>
        <begin position="58"/>
        <end position="79"/>
    </location>
</feature>
<evidence type="ECO:0000313" key="4">
    <source>
        <dbReference type="Proteomes" id="UP001595715"/>
    </source>
</evidence>
<evidence type="ECO:0000313" key="3">
    <source>
        <dbReference type="EMBL" id="MFC4098676.1"/>
    </source>
</evidence>
<feature type="region of interest" description="Disordered" evidence="1">
    <location>
        <begin position="1"/>
        <end position="26"/>
    </location>
</feature>
<keyword evidence="2" id="KW-1133">Transmembrane helix</keyword>
<evidence type="ECO:0000256" key="1">
    <source>
        <dbReference type="SAM" id="MobiDB-lite"/>
    </source>
</evidence>
<accession>A0ABV8JYJ4</accession>